<dbReference type="AlphaFoldDB" id="A0A2S2C5F3"/>
<reference evidence="1 2" key="1">
    <citation type="submission" date="2017-05" db="EMBL/GenBank/DDBJ databases">
        <title>Isolation of Rhodococcus sp. S2-17 biodegrading of BP-3.</title>
        <authorList>
            <person name="Lee Y."/>
            <person name="Kim K.H."/>
            <person name="Chun B.H."/>
            <person name="Jung H.S."/>
            <person name="Jeon C.O."/>
        </authorList>
    </citation>
    <scope>NUCLEOTIDE SEQUENCE [LARGE SCALE GENOMIC DNA]</scope>
    <source>
        <strain evidence="1 2">S2-17</strain>
        <plasmid evidence="2">prb98</plasmid>
    </source>
</reference>
<accession>A0A2S2C5F3</accession>
<sequence length="120" mass="12995">MLRQVKSATPIYPVRATPALESTAAAPVRRELLRSLRFESSALPATGVGHKVNDTCCPSEGLRPPPDPFADDEQGYGMACCRAGRIAPRDIHAALSLLSMTIGLGFVRTHQMSCRTTMNR</sequence>
<evidence type="ECO:0000313" key="2">
    <source>
        <dbReference type="Proteomes" id="UP000245711"/>
    </source>
</evidence>
<geneLocation type="plasmid" evidence="2">
    <name>prb98</name>
</geneLocation>
<organism evidence="1 2">
    <name type="scientific">Rhodococcus oxybenzonivorans</name>
    <dbReference type="NCBI Taxonomy" id="1990687"/>
    <lineage>
        <taxon>Bacteria</taxon>
        <taxon>Bacillati</taxon>
        <taxon>Actinomycetota</taxon>
        <taxon>Actinomycetes</taxon>
        <taxon>Mycobacteriales</taxon>
        <taxon>Nocardiaceae</taxon>
        <taxon>Rhodococcus</taxon>
    </lineage>
</organism>
<dbReference type="Proteomes" id="UP000245711">
    <property type="component" value="Plasmid pRB98"/>
</dbReference>
<dbReference type="KEGG" id="roz:CBI38_31465"/>
<dbReference type="EMBL" id="CP021355">
    <property type="protein sequence ID" value="AWK76072.1"/>
    <property type="molecule type" value="Genomic_DNA"/>
</dbReference>
<keyword evidence="2" id="KW-1185">Reference proteome</keyword>
<proteinExistence type="predicted"/>
<keyword evidence="1" id="KW-0614">Plasmid</keyword>
<name>A0A2S2C5F3_9NOCA</name>
<gene>
    <name evidence="1" type="ORF">CBI38_31465</name>
</gene>
<protein>
    <submittedName>
        <fullName evidence="1">Uncharacterized protein</fullName>
    </submittedName>
</protein>
<evidence type="ECO:0000313" key="1">
    <source>
        <dbReference type="EMBL" id="AWK76072.1"/>
    </source>
</evidence>